<dbReference type="AlphaFoldDB" id="A0A512NRV3"/>
<comment type="similarity">
    <text evidence="1">Belongs to the thioesterase PaaI family.</text>
</comment>
<dbReference type="RefSeq" id="WP_147156968.1">
    <property type="nucleotide sequence ID" value="NZ_BKAJ01000246.1"/>
</dbReference>
<evidence type="ECO:0000313" key="5">
    <source>
        <dbReference type="Proteomes" id="UP000321058"/>
    </source>
</evidence>
<dbReference type="Proteomes" id="UP000321058">
    <property type="component" value="Unassembled WGS sequence"/>
</dbReference>
<keyword evidence="5" id="KW-1185">Reference proteome</keyword>
<organism evidence="4 5">
    <name type="scientific">Reyranella soli</name>
    <dbReference type="NCBI Taxonomy" id="1230389"/>
    <lineage>
        <taxon>Bacteria</taxon>
        <taxon>Pseudomonadati</taxon>
        <taxon>Pseudomonadota</taxon>
        <taxon>Alphaproteobacteria</taxon>
        <taxon>Hyphomicrobiales</taxon>
        <taxon>Reyranellaceae</taxon>
        <taxon>Reyranella</taxon>
    </lineage>
</organism>
<accession>A0A512NRV3</accession>
<name>A0A512NRV3_9HYPH</name>
<dbReference type="PANTHER" id="PTHR21660">
    <property type="entry name" value="THIOESTERASE SUPERFAMILY MEMBER-RELATED"/>
    <property type="match status" value="1"/>
</dbReference>
<protein>
    <submittedName>
        <fullName evidence="4">Putative esterase</fullName>
    </submittedName>
</protein>
<sequence length="143" mass="15473">MVDATPPPGFEPLFRTSPFLDHLGPFFMRKQADGTFVVGVRVQPHHANGRGVAHGGLLMTLCDISLGYRTTSSVEPRPMLTTASITTDFAGSARIGDWIEVHVDVHKVGGRLAFANCYVVRDGERIVHASGVFARSGDRPQSV</sequence>
<feature type="domain" description="Thioesterase" evidence="3">
    <location>
        <begin position="51"/>
        <end position="125"/>
    </location>
</feature>
<dbReference type="Gene3D" id="3.10.129.10">
    <property type="entry name" value="Hotdog Thioesterase"/>
    <property type="match status" value="1"/>
</dbReference>
<dbReference type="GO" id="GO:0047617">
    <property type="term" value="F:fatty acyl-CoA hydrolase activity"/>
    <property type="evidence" value="ECO:0007669"/>
    <property type="project" value="InterPro"/>
</dbReference>
<dbReference type="OrthoDB" id="3477511at2"/>
<comment type="caution">
    <text evidence="4">The sequence shown here is derived from an EMBL/GenBank/DDBJ whole genome shotgun (WGS) entry which is preliminary data.</text>
</comment>
<evidence type="ECO:0000313" key="4">
    <source>
        <dbReference type="EMBL" id="GEP61686.1"/>
    </source>
</evidence>
<evidence type="ECO:0000259" key="3">
    <source>
        <dbReference type="Pfam" id="PF03061"/>
    </source>
</evidence>
<gene>
    <name evidence="4" type="ORF">RSO01_88520</name>
</gene>
<proteinExistence type="inferred from homology"/>
<dbReference type="InterPro" id="IPR006683">
    <property type="entry name" value="Thioestr_dom"/>
</dbReference>
<dbReference type="PANTHER" id="PTHR21660:SF1">
    <property type="entry name" value="ACYL-COENZYME A THIOESTERASE 13"/>
    <property type="match status" value="1"/>
</dbReference>
<dbReference type="InterPro" id="IPR029069">
    <property type="entry name" value="HotDog_dom_sf"/>
</dbReference>
<evidence type="ECO:0000256" key="1">
    <source>
        <dbReference type="ARBA" id="ARBA00008324"/>
    </source>
</evidence>
<evidence type="ECO:0000256" key="2">
    <source>
        <dbReference type="ARBA" id="ARBA00022801"/>
    </source>
</evidence>
<dbReference type="CDD" id="cd03443">
    <property type="entry name" value="PaaI_thioesterase"/>
    <property type="match status" value="1"/>
</dbReference>
<dbReference type="Pfam" id="PF03061">
    <property type="entry name" value="4HBT"/>
    <property type="match status" value="1"/>
</dbReference>
<dbReference type="InterPro" id="IPR039298">
    <property type="entry name" value="ACOT13"/>
</dbReference>
<reference evidence="4 5" key="1">
    <citation type="submission" date="2019-07" db="EMBL/GenBank/DDBJ databases">
        <title>Whole genome shotgun sequence of Reyranella soli NBRC 108950.</title>
        <authorList>
            <person name="Hosoyama A."/>
            <person name="Uohara A."/>
            <person name="Ohji S."/>
            <person name="Ichikawa N."/>
        </authorList>
    </citation>
    <scope>NUCLEOTIDE SEQUENCE [LARGE SCALE GENOMIC DNA]</scope>
    <source>
        <strain evidence="4 5">NBRC 108950</strain>
    </source>
</reference>
<keyword evidence="2" id="KW-0378">Hydrolase</keyword>
<dbReference type="EMBL" id="BKAJ01000246">
    <property type="protein sequence ID" value="GEP61686.1"/>
    <property type="molecule type" value="Genomic_DNA"/>
</dbReference>
<dbReference type="SUPFAM" id="SSF54637">
    <property type="entry name" value="Thioesterase/thiol ester dehydrase-isomerase"/>
    <property type="match status" value="1"/>
</dbReference>